<gene>
    <name evidence="2" type="ordered locus">Noc_1164</name>
</gene>
<dbReference type="PANTHER" id="PTHR30399:SF1">
    <property type="entry name" value="UTP PYROPHOSPHATASE"/>
    <property type="match status" value="1"/>
</dbReference>
<accession>Q3JBX9</accession>
<dbReference type="Pfam" id="PF01863">
    <property type="entry name" value="YgjP-like"/>
    <property type="match status" value="1"/>
</dbReference>
<dbReference type="STRING" id="323261.Noc_1164"/>
<dbReference type="PANTHER" id="PTHR30399">
    <property type="entry name" value="UNCHARACTERIZED PROTEIN YGJP"/>
    <property type="match status" value="1"/>
</dbReference>
<dbReference type="RefSeq" id="WP_011330579.1">
    <property type="nucleotide sequence ID" value="NC_007484.1"/>
</dbReference>
<feature type="domain" description="YgjP-like metallopeptidase" evidence="1">
    <location>
        <begin position="27"/>
        <end position="137"/>
    </location>
</feature>
<evidence type="ECO:0000313" key="3">
    <source>
        <dbReference type="Proteomes" id="UP000006838"/>
    </source>
</evidence>
<name>Q3JBX9_NITOC</name>
<dbReference type="HOGENOM" id="CLU_065947_4_2_6"/>
<dbReference type="InterPro" id="IPR053136">
    <property type="entry name" value="UTP_pyrophosphatase-like"/>
</dbReference>
<protein>
    <recommendedName>
        <fullName evidence="1">YgjP-like metallopeptidase domain-containing protein</fullName>
    </recommendedName>
</protein>
<dbReference type="KEGG" id="noc:Noc_1164"/>
<dbReference type="InterPro" id="IPR002725">
    <property type="entry name" value="YgjP-like_metallopeptidase"/>
</dbReference>
<reference evidence="3" key="1">
    <citation type="journal article" date="2006" name="Appl. Environ. Microbiol.">
        <title>Complete genome sequence of the marine, chemolithoautotrophic, ammonia-oxidizing bacterium Nitrosococcus oceani ATCC 19707.</title>
        <authorList>
            <person name="Klotz M.G."/>
            <person name="Arp D.J."/>
            <person name="Chain P.S.G."/>
            <person name="El-Sheikh A.F."/>
            <person name="Hauser L.J."/>
            <person name="Hommes N.G."/>
            <person name="Larimer F.W."/>
            <person name="Malfatti S.A."/>
            <person name="Norton J.M."/>
            <person name="Poret-Peterson A.T."/>
            <person name="Vergez L.M."/>
            <person name="Ward B.B."/>
        </authorList>
    </citation>
    <scope>NUCLEOTIDE SEQUENCE [LARGE SCALE GENOMIC DNA]</scope>
    <source>
        <strain evidence="3">ATCC 19707 / BCRC 17464 / NCIMB 11848 / C-107</strain>
    </source>
</reference>
<dbReference type="CDD" id="cd07344">
    <property type="entry name" value="M48_yhfN_like"/>
    <property type="match status" value="1"/>
</dbReference>
<organism evidence="2 3">
    <name type="scientific">Nitrosococcus oceani (strain ATCC 19707 / BCRC 17464 / JCM 30415 / NCIMB 11848 / C-107)</name>
    <dbReference type="NCBI Taxonomy" id="323261"/>
    <lineage>
        <taxon>Bacteria</taxon>
        <taxon>Pseudomonadati</taxon>
        <taxon>Pseudomonadota</taxon>
        <taxon>Gammaproteobacteria</taxon>
        <taxon>Chromatiales</taxon>
        <taxon>Chromatiaceae</taxon>
        <taxon>Nitrosococcus</taxon>
    </lineage>
</organism>
<sequence>MSGSAPAGRVLLKNGYFYVNTTDFASGHIAKLMDEWYRERAAHYFAKVFAECWEKFKKNGFSKPVIKIMTMKKRWGSLSPNGTLTLNPALIKTPKACIEYVVMHELCHLQHHHHGPEFYQLLDRSLPDWMKRKHKLEMALA</sequence>
<dbReference type="AlphaFoldDB" id="Q3JBX9"/>
<dbReference type="Proteomes" id="UP000006838">
    <property type="component" value="Chromosome"/>
</dbReference>
<dbReference type="InParanoid" id="Q3JBX9"/>
<proteinExistence type="predicted"/>
<dbReference type="eggNOG" id="COG1451">
    <property type="taxonomic scope" value="Bacteria"/>
</dbReference>
<dbReference type="EMBL" id="CP000127">
    <property type="protein sequence ID" value="ABA57667.1"/>
    <property type="molecule type" value="Genomic_DNA"/>
</dbReference>
<dbReference type="Gene3D" id="3.30.2010.10">
    <property type="entry name" value="Metalloproteases ('zincins'), catalytic domain"/>
    <property type="match status" value="1"/>
</dbReference>
<evidence type="ECO:0000259" key="1">
    <source>
        <dbReference type="Pfam" id="PF01863"/>
    </source>
</evidence>
<evidence type="ECO:0000313" key="2">
    <source>
        <dbReference type="EMBL" id="ABA57667.1"/>
    </source>
</evidence>
<keyword evidence="3" id="KW-1185">Reference proteome</keyword>